<reference evidence="3" key="1">
    <citation type="journal article" date="2018" name="Front. Microbiol.">
        <title>Genome-Based Analysis Reveals the Taxonomy and Diversity of the Family Idiomarinaceae.</title>
        <authorList>
            <person name="Liu Y."/>
            <person name="Lai Q."/>
            <person name="Shao Z."/>
        </authorList>
    </citation>
    <scope>NUCLEOTIDE SEQUENCE [LARGE SCALE GENOMIC DNA]</scope>
    <source>
        <strain evidence="3">BH195</strain>
    </source>
</reference>
<evidence type="ECO:0000313" key="3">
    <source>
        <dbReference type="Proteomes" id="UP000287198"/>
    </source>
</evidence>
<dbReference type="AlphaFoldDB" id="A0A432XVT5"/>
<protein>
    <submittedName>
        <fullName evidence="2">PadR family transcriptional regulator</fullName>
    </submittedName>
</protein>
<dbReference type="EMBL" id="PIPW01000002">
    <property type="protein sequence ID" value="RUO52763.1"/>
    <property type="molecule type" value="Genomic_DNA"/>
</dbReference>
<keyword evidence="3" id="KW-1185">Reference proteome</keyword>
<dbReference type="InterPro" id="IPR036388">
    <property type="entry name" value="WH-like_DNA-bd_sf"/>
</dbReference>
<dbReference type="InterPro" id="IPR036390">
    <property type="entry name" value="WH_DNA-bd_sf"/>
</dbReference>
<gene>
    <name evidence="2" type="ORF">CWI69_06895</name>
</gene>
<organism evidence="2 3">
    <name type="scientific">Pseudidiomarina halophila</name>
    <dbReference type="NCBI Taxonomy" id="1449799"/>
    <lineage>
        <taxon>Bacteria</taxon>
        <taxon>Pseudomonadati</taxon>
        <taxon>Pseudomonadota</taxon>
        <taxon>Gammaproteobacteria</taxon>
        <taxon>Alteromonadales</taxon>
        <taxon>Idiomarinaceae</taxon>
        <taxon>Pseudidiomarina</taxon>
    </lineage>
</organism>
<dbReference type="SUPFAM" id="SSF46785">
    <property type="entry name" value="Winged helix' DNA-binding domain"/>
    <property type="match status" value="1"/>
</dbReference>
<comment type="caution">
    <text evidence="2">The sequence shown here is derived from an EMBL/GenBank/DDBJ whole genome shotgun (WGS) entry which is preliminary data.</text>
</comment>
<dbReference type="Proteomes" id="UP000287198">
    <property type="component" value="Unassembled WGS sequence"/>
</dbReference>
<name>A0A432XVT5_9GAMM</name>
<dbReference type="OrthoDB" id="3186544at2"/>
<dbReference type="Gene3D" id="1.10.10.10">
    <property type="entry name" value="Winged helix-like DNA-binding domain superfamily/Winged helix DNA-binding domain"/>
    <property type="match status" value="1"/>
</dbReference>
<sequence>MNLSKDLMAASSTPLVLGIIAEGETYGYEIVKRVEQLSGGALNWTDGMLYPLLHRLEQQGVLESRWRVASDTGRKRKYYGITELGRKTLHEQQQQWQVINDALNRIWHEMTVNLQRSDTNGCQPA</sequence>
<evidence type="ECO:0000259" key="1">
    <source>
        <dbReference type="Pfam" id="PF03551"/>
    </source>
</evidence>
<feature type="domain" description="Transcription regulator PadR N-terminal" evidence="1">
    <location>
        <begin position="16"/>
        <end position="91"/>
    </location>
</feature>
<dbReference type="Pfam" id="PF03551">
    <property type="entry name" value="PadR"/>
    <property type="match status" value="1"/>
</dbReference>
<proteinExistence type="predicted"/>
<dbReference type="InterPro" id="IPR052509">
    <property type="entry name" value="Metal_resp_DNA-bind_regulator"/>
</dbReference>
<dbReference type="InterPro" id="IPR005149">
    <property type="entry name" value="Tscrpt_reg_PadR_N"/>
</dbReference>
<dbReference type="PANTHER" id="PTHR33169">
    <property type="entry name" value="PADR-FAMILY TRANSCRIPTIONAL REGULATOR"/>
    <property type="match status" value="1"/>
</dbReference>
<evidence type="ECO:0000313" key="2">
    <source>
        <dbReference type="EMBL" id="RUO52763.1"/>
    </source>
</evidence>
<dbReference type="RefSeq" id="WP_126763207.1">
    <property type="nucleotide sequence ID" value="NZ_JBHLTZ010000012.1"/>
</dbReference>
<dbReference type="PANTHER" id="PTHR33169:SF14">
    <property type="entry name" value="TRANSCRIPTIONAL REGULATOR RV3488"/>
    <property type="match status" value="1"/>
</dbReference>
<accession>A0A432XVT5</accession>